<feature type="coiled-coil region" evidence="1">
    <location>
        <begin position="415"/>
        <end position="442"/>
    </location>
</feature>
<accession>S0E7R4</accession>
<organism evidence="2 3">
    <name type="scientific">Gibberella fujikuroi (strain CBS 195.34 / IMI 58289 / NRRL A-6831)</name>
    <name type="common">Bakanae and foot rot disease fungus</name>
    <name type="synonym">Fusarium fujikuroi</name>
    <dbReference type="NCBI Taxonomy" id="1279085"/>
    <lineage>
        <taxon>Eukaryota</taxon>
        <taxon>Fungi</taxon>
        <taxon>Dikarya</taxon>
        <taxon>Ascomycota</taxon>
        <taxon>Pezizomycotina</taxon>
        <taxon>Sordariomycetes</taxon>
        <taxon>Hypocreomycetidae</taxon>
        <taxon>Hypocreales</taxon>
        <taxon>Nectriaceae</taxon>
        <taxon>Fusarium</taxon>
        <taxon>Fusarium fujikuroi species complex</taxon>
    </lineage>
</organism>
<proteinExistence type="predicted"/>
<dbReference type="VEuPathDB" id="FungiDB:FFUJ_09029"/>
<sequence>MNFSQSQDTQSYPEFNVPPAAARSAEMPMLWDKEHCRLIDACVRHESLLELFMQLPKLADILEANQAMKDIDFPVVNTVTALRSHDWTMCELLHTMSVPVVQSIAKNTFAFDEWNRTIKPFRMPGPRDPEIPGVYVIGLRIPNRNGKFLNIEELERLIADMKLYSRGYESYARHGKWNLNGMSAPEKTARTLVKAVDRMSGATIDKADGPLFIANEEELSRIQALISTFEGMCDRSLDPTGKVFGLQSPLYVGCSKNLYKRTRVYSGHSVKAINKPLGLTVSILRTHAKAPELVVECVLRILKDHQLPMAEQLVATLAGSLVYQRGFNAVETGGTGSKTVDSTDGLRENIKHIVAGTQIMGQNLSASLKEANLRQRFLHDLDILNGKIIEISKNLESCKQALLKLQAGYQWDGTLDDMRILVRRLRAELEDQKEALKLWKLMMRIQEVIVEDTGKGIKLLSSNSDDL</sequence>
<evidence type="ECO:0000313" key="2">
    <source>
        <dbReference type="EMBL" id="CCT70944.1"/>
    </source>
</evidence>
<dbReference type="STRING" id="1279085.S0E7R4"/>
<evidence type="ECO:0000313" key="3">
    <source>
        <dbReference type="Proteomes" id="UP000016800"/>
    </source>
</evidence>
<evidence type="ECO:0000256" key="1">
    <source>
        <dbReference type="SAM" id="Coils"/>
    </source>
</evidence>
<dbReference type="RefSeq" id="XP_023433023.1">
    <property type="nucleotide sequence ID" value="XM_023580204.1"/>
</dbReference>
<dbReference type="GeneID" id="35402503"/>
<keyword evidence="1" id="KW-0175">Coiled coil</keyword>
<dbReference type="AlphaFoldDB" id="S0E7R4"/>
<dbReference type="EMBL" id="HF679029">
    <property type="protein sequence ID" value="CCT70944.1"/>
    <property type="molecule type" value="Genomic_DNA"/>
</dbReference>
<name>S0E7R4_GIBF5</name>
<reference evidence="3" key="1">
    <citation type="journal article" date="2013" name="PLoS Pathog.">
        <title>Deciphering the cryptic genome: genome-wide analyses of the rice pathogen Fusarium fujikuroi reveal complex regulation of secondary metabolism and novel metabolites.</title>
        <authorList>
            <person name="Wiemann P."/>
            <person name="Sieber C.M."/>
            <person name="von Bargen K.W."/>
            <person name="Studt L."/>
            <person name="Niehaus E.M."/>
            <person name="Espino J.J."/>
            <person name="Huss K."/>
            <person name="Michielse C.B."/>
            <person name="Albermann S."/>
            <person name="Wagner D."/>
            <person name="Bergner S.V."/>
            <person name="Connolly L.R."/>
            <person name="Fischer A."/>
            <person name="Reuter G."/>
            <person name="Kleigrewe K."/>
            <person name="Bald T."/>
            <person name="Wingfield B.D."/>
            <person name="Ophir R."/>
            <person name="Freeman S."/>
            <person name="Hippler M."/>
            <person name="Smith K.M."/>
            <person name="Brown D.W."/>
            <person name="Proctor R.H."/>
            <person name="Munsterkotter M."/>
            <person name="Freitag M."/>
            <person name="Humpf H.U."/>
            <person name="Guldener U."/>
            <person name="Tudzynski B."/>
        </authorList>
    </citation>
    <scope>NUCLEOTIDE SEQUENCE [LARGE SCALE GENOMIC DNA]</scope>
    <source>
        <strain evidence="3">CBS 195.34 / IMI 58289 / NRRL A-6831</strain>
    </source>
</reference>
<dbReference type="Proteomes" id="UP000016800">
    <property type="component" value="Chromosome VII"/>
</dbReference>
<dbReference type="HOGENOM" id="CLU_039525_0_0_1"/>
<keyword evidence="3" id="KW-1185">Reference proteome</keyword>
<protein>
    <submittedName>
        <fullName evidence="2">Uncharacterized protein</fullName>
    </submittedName>
</protein>
<gene>
    <name evidence="2" type="ORF">FFUJ_09029</name>
</gene>